<name>A0ACC3SJN3_9PEZI</name>
<dbReference type="Proteomes" id="UP001320706">
    <property type="component" value="Unassembled WGS sequence"/>
</dbReference>
<dbReference type="EMBL" id="JAMKPW020000011">
    <property type="protein sequence ID" value="KAK8213364.1"/>
    <property type="molecule type" value="Genomic_DNA"/>
</dbReference>
<sequence>MHDHVRTVGHSGRGWVDSCGIRGVFASLDLQAMTFSESSAPWELDRSSGHTDSAPSIPLKFGAFSDAQLSIIEIARSINWLGETFSHLKDAGSREFADAMIRLDTCRSAVQDWHSAFSAFRSTLAPENMREAQRNQHATTMLEMCYTFVKAVSAVGFGSVETSWDGAESDWRHFLDLAETLPFMSKDSERHNPGGSLLLDSAENFVMPLYMIGHRCRDPALRRRVRAMLYSVNRKEGVWESQGLARVLDFIIDVEEDGRVVQRAADIPSWKRVRAVQSREDPERGQREVIFYILTTDGVEDDVYEVRTAWLDL</sequence>
<protein>
    <submittedName>
        <fullName evidence="1">Uncharacterized protein</fullName>
    </submittedName>
</protein>
<evidence type="ECO:0000313" key="1">
    <source>
        <dbReference type="EMBL" id="KAK8213364.1"/>
    </source>
</evidence>
<accession>A0ACC3SJN3</accession>
<keyword evidence="2" id="KW-1185">Reference proteome</keyword>
<organism evidence="1 2">
    <name type="scientific">Zalaria obscura</name>
    <dbReference type="NCBI Taxonomy" id="2024903"/>
    <lineage>
        <taxon>Eukaryota</taxon>
        <taxon>Fungi</taxon>
        <taxon>Dikarya</taxon>
        <taxon>Ascomycota</taxon>
        <taxon>Pezizomycotina</taxon>
        <taxon>Dothideomycetes</taxon>
        <taxon>Dothideomycetidae</taxon>
        <taxon>Dothideales</taxon>
        <taxon>Zalariaceae</taxon>
        <taxon>Zalaria</taxon>
    </lineage>
</organism>
<gene>
    <name evidence="1" type="ORF">M8818_002663</name>
</gene>
<comment type="caution">
    <text evidence="1">The sequence shown here is derived from an EMBL/GenBank/DDBJ whole genome shotgun (WGS) entry which is preliminary data.</text>
</comment>
<proteinExistence type="predicted"/>
<reference evidence="1" key="1">
    <citation type="submission" date="2024-02" db="EMBL/GenBank/DDBJ databases">
        <title>Metagenome Assembled Genome of Zalaria obscura JY119.</title>
        <authorList>
            <person name="Vighnesh L."/>
            <person name="Jagadeeshwari U."/>
            <person name="Venkata Ramana C."/>
            <person name="Sasikala C."/>
        </authorList>
    </citation>
    <scope>NUCLEOTIDE SEQUENCE</scope>
    <source>
        <strain evidence="1">JY119</strain>
    </source>
</reference>
<evidence type="ECO:0000313" key="2">
    <source>
        <dbReference type="Proteomes" id="UP001320706"/>
    </source>
</evidence>